<protein>
    <submittedName>
        <fullName evidence="3">Uncharacterized protein</fullName>
    </submittedName>
</protein>
<evidence type="ECO:0000313" key="4">
    <source>
        <dbReference type="Proteomes" id="UP001437256"/>
    </source>
</evidence>
<feature type="compositionally biased region" description="Polar residues" evidence="1">
    <location>
        <begin position="298"/>
        <end position="312"/>
    </location>
</feature>
<feature type="transmembrane region" description="Helical" evidence="2">
    <location>
        <begin position="195"/>
        <end position="217"/>
    </location>
</feature>
<proteinExistence type="predicted"/>
<dbReference type="EMBL" id="JBBXMP010000137">
    <property type="protein sequence ID" value="KAL0061399.1"/>
    <property type="molecule type" value="Genomic_DNA"/>
</dbReference>
<accession>A0ABR2ZJM1</accession>
<comment type="caution">
    <text evidence="3">The sequence shown here is derived from an EMBL/GenBank/DDBJ whole genome shotgun (WGS) entry which is preliminary data.</text>
</comment>
<evidence type="ECO:0000256" key="1">
    <source>
        <dbReference type="SAM" id="MobiDB-lite"/>
    </source>
</evidence>
<keyword evidence="2" id="KW-0812">Transmembrane</keyword>
<keyword evidence="4" id="KW-1185">Reference proteome</keyword>
<feature type="compositionally biased region" description="Polar residues" evidence="1">
    <location>
        <begin position="174"/>
        <end position="189"/>
    </location>
</feature>
<feature type="region of interest" description="Disordered" evidence="1">
    <location>
        <begin position="158"/>
        <end position="189"/>
    </location>
</feature>
<keyword evidence="2" id="KW-1133">Transmembrane helix</keyword>
<feature type="compositionally biased region" description="Low complexity" evidence="1">
    <location>
        <begin position="158"/>
        <end position="173"/>
    </location>
</feature>
<evidence type="ECO:0000313" key="3">
    <source>
        <dbReference type="EMBL" id="KAL0061399.1"/>
    </source>
</evidence>
<gene>
    <name evidence="3" type="ORF">AAF712_011800</name>
</gene>
<dbReference type="Proteomes" id="UP001437256">
    <property type="component" value="Unassembled WGS sequence"/>
</dbReference>
<sequence>MSLVRVDDSDTSTLSYANGGQGWRRSDRADTAEYLATSHGSSVSGASVTLRFNGTTVEVKGTVFQDKEGSNKKSTATFVLDQNGQNPFQFERKPSSNTLYQQTLYSNSSLQADMEHTLVMSLNDPDYRLWLDYIEYTPMSSAADASPVSSAKIEAPPASSAASEIPPVSSVASNGATATNEPQSNTDNKGVSTGLVAGVSVAAAILTTLIVIGFWWLRREKHMKQDSEEPATFFTYPSNPNTVAPMVQHEFSQGKSPLRLTFVRDTNRTTGRVQPYPTAMNPSGGLATTQFQYVPSQYSSATSASGTDQEQLQEIGPELPPYRKAA</sequence>
<reference evidence="3 4" key="1">
    <citation type="submission" date="2024-05" db="EMBL/GenBank/DDBJ databases">
        <title>A draft genome resource for the thread blight pathogen Marasmius tenuissimus strain MS-2.</title>
        <authorList>
            <person name="Yulfo-Soto G.E."/>
            <person name="Baruah I.K."/>
            <person name="Amoako-Attah I."/>
            <person name="Bukari Y."/>
            <person name="Meinhardt L.W."/>
            <person name="Bailey B.A."/>
            <person name="Cohen S.P."/>
        </authorList>
    </citation>
    <scope>NUCLEOTIDE SEQUENCE [LARGE SCALE GENOMIC DNA]</scope>
    <source>
        <strain evidence="3 4">MS-2</strain>
    </source>
</reference>
<dbReference type="Gene3D" id="2.60.120.260">
    <property type="entry name" value="Galactose-binding domain-like"/>
    <property type="match status" value="1"/>
</dbReference>
<feature type="region of interest" description="Disordered" evidence="1">
    <location>
        <begin position="298"/>
        <end position="326"/>
    </location>
</feature>
<feature type="region of interest" description="Disordered" evidence="1">
    <location>
        <begin position="1"/>
        <end position="24"/>
    </location>
</feature>
<organism evidence="3 4">
    <name type="scientific">Marasmius tenuissimus</name>
    <dbReference type="NCBI Taxonomy" id="585030"/>
    <lineage>
        <taxon>Eukaryota</taxon>
        <taxon>Fungi</taxon>
        <taxon>Dikarya</taxon>
        <taxon>Basidiomycota</taxon>
        <taxon>Agaricomycotina</taxon>
        <taxon>Agaricomycetes</taxon>
        <taxon>Agaricomycetidae</taxon>
        <taxon>Agaricales</taxon>
        <taxon>Marasmiineae</taxon>
        <taxon>Marasmiaceae</taxon>
        <taxon>Marasmius</taxon>
    </lineage>
</organism>
<name>A0ABR2ZJM1_9AGAR</name>
<keyword evidence="2" id="KW-0472">Membrane</keyword>
<evidence type="ECO:0000256" key="2">
    <source>
        <dbReference type="SAM" id="Phobius"/>
    </source>
</evidence>